<dbReference type="Proteomes" id="UP000828941">
    <property type="component" value="Chromosome 3"/>
</dbReference>
<sequence length="226" mass="24827">MAQASSITGMTVESYVFPALVPFPGSDKSYILGGAGVRGRQLDGNFIKFTTIGVYMEAKAIVSLAEKWKGKNEDELLESLHFFRDIVSGPFEKVIRGTKIVALPGYEYSRKVTENCVAHMKSVGTYGDAEAAAIEKVIQVFKDHTFPPGSSVFYKQSPTGTLTISFSKDGTMPEDYAVEIHNKPLSEAVLETMIGKYPVSPALKHSLATRLSQLFKEANYNELIEN</sequence>
<gene>
    <name evidence="1" type="ORF">L6164_005541</name>
</gene>
<comment type="caution">
    <text evidence="1">The sequence shown here is derived from an EMBL/GenBank/DDBJ whole genome shotgun (WGS) entry which is preliminary data.</text>
</comment>
<dbReference type="EMBL" id="CM039428">
    <property type="protein sequence ID" value="KAI4351159.1"/>
    <property type="molecule type" value="Genomic_DNA"/>
</dbReference>
<keyword evidence="2" id="KW-1185">Reference proteome</keyword>
<reference evidence="1 2" key="1">
    <citation type="journal article" date="2022" name="DNA Res.">
        <title>Chromosomal-level genome assembly of the orchid tree Bauhinia variegata (Leguminosae; Cercidoideae) supports the allotetraploid origin hypothesis of Bauhinia.</title>
        <authorList>
            <person name="Zhong Y."/>
            <person name="Chen Y."/>
            <person name="Zheng D."/>
            <person name="Pang J."/>
            <person name="Liu Y."/>
            <person name="Luo S."/>
            <person name="Meng S."/>
            <person name="Qian L."/>
            <person name="Wei D."/>
            <person name="Dai S."/>
            <person name="Zhou R."/>
        </authorList>
    </citation>
    <scope>NUCLEOTIDE SEQUENCE [LARGE SCALE GENOMIC DNA]</scope>
    <source>
        <strain evidence="1">BV-YZ2020</strain>
    </source>
</reference>
<proteinExistence type="predicted"/>
<organism evidence="1 2">
    <name type="scientific">Bauhinia variegata</name>
    <name type="common">Purple orchid tree</name>
    <name type="synonym">Phanera variegata</name>
    <dbReference type="NCBI Taxonomy" id="167791"/>
    <lineage>
        <taxon>Eukaryota</taxon>
        <taxon>Viridiplantae</taxon>
        <taxon>Streptophyta</taxon>
        <taxon>Embryophyta</taxon>
        <taxon>Tracheophyta</taxon>
        <taxon>Spermatophyta</taxon>
        <taxon>Magnoliopsida</taxon>
        <taxon>eudicotyledons</taxon>
        <taxon>Gunneridae</taxon>
        <taxon>Pentapetalae</taxon>
        <taxon>rosids</taxon>
        <taxon>fabids</taxon>
        <taxon>Fabales</taxon>
        <taxon>Fabaceae</taxon>
        <taxon>Cercidoideae</taxon>
        <taxon>Cercideae</taxon>
        <taxon>Bauhiniinae</taxon>
        <taxon>Bauhinia</taxon>
    </lineage>
</organism>
<name>A0ACB9PT26_BAUVA</name>
<evidence type="ECO:0000313" key="2">
    <source>
        <dbReference type="Proteomes" id="UP000828941"/>
    </source>
</evidence>
<accession>A0ACB9PT26</accession>
<evidence type="ECO:0000313" key="1">
    <source>
        <dbReference type="EMBL" id="KAI4351159.1"/>
    </source>
</evidence>
<protein>
    <submittedName>
        <fullName evidence="1">Uncharacterized protein</fullName>
    </submittedName>
</protein>